<dbReference type="InterPro" id="IPR015920">
    <property type="entry name" value="Cellobiose_DH-like_cyt"/>
</dbReference>
<gene>
    <name evidence="3" type="ORF">B0H64DRAFT_351081</name>
</gene>
<dbReference type="AlphaFoldDB" id="A0AAE0HNJ8"/>
<dbReference type="SMART" id="SM00664">
    <property type="entry name" value="DoH"/>
    <property type="match status" value="1"/>
</dbReference>
<name>A0AAE0HNJ8_9PEZI</name>
<dbReference type="InterPro" id="IPR005018">
    <property type="entry name" value="DOMON_domain"/>
</dbReference>
<dbReference type="Proteomes" id="UP001278766">
    <property type="component" value="Unassembled WGS sequence"/>
</dbReference>
<dbReference type="CDD" id="cd09630">
    <property type="entry name" value="CDH_like_cytochrome"/>
    <property type="match status" value="1"/>
</dbReference>
<organism evidence="3 4">
    <name type="scientific">Chaetomium fimeti</name>
    <dbReference type="NCBI Taxonomy" id="1854472"/>
    <lineage>
        <taxon>Eukaryota</taxon>
        <taxon>Fungi</taxon>
        <taxon>Dikarya</taxon>
        <taxon>Ascomycota</taxon>
        <taxon>Pezizomycotina</taxon>
        <taxon>Sordariomycetes</taxon>
        <taxon>Sordariomycetidae</taxon>
        <taxon>Sordariales</taxon>
        <taxon>Chaetomiaceae</taxon>
        <taxon>Chaetomium</taxon>
    </lineage>
</organism>
<dbReference type="GeneID" id="87838399"/>
<reference evidence="3" key="2">
    <citation type="submission" date="2023-06" db="EMBL/GenBank/DDBJ databases">
        <authorList>
            <consortium name="Lawrence Berkeley National Laboratory"/>
            <person name="Haridas S."/>
            <person name="Hensen N."/>
            <person name="Bonometti L."/>
            <person name="Westerberg I."/>
            <person name="Brannstrom I.O."/>
            <person name="Guillou S."/>
            <person name="Cros-Aarteil S."/>
            <person name="Calhoun S."/>
            <person name="Kuo A."/>
            <person name="Mondo S."/>
            <person name="Pangilinan J."/>
            <person name="Riley R."/>
            <person name="Labutti K."/>
            <person name="Andreopoulos B."/>
            <person name="Lipzen A."/>
            <person name="Chen C."/>
            <person name="Yanf M."/>
            <person name="Daum C."/>
            <person name="Ng V."/>
            <person name="Clum A."/>
            <person name="Steindorff A."/>
            <person name="Ohm R."/>
            <person name="Martin F."/>
            <person name="Silar P."/>
            <person name="Natvig D."/>
            <person name="Lalanne C."/>
            <person name="Gautier V."/>
            <person name="Ament-Velasquez S.L."/>
            <person name="Kruys A."/>
            <person name="Hutchinson M.I."/>
            <person name="Powell A.J."/>
            <person name="Barry K."/>
            <person name="Miller A.N."/>
            <person name="Grigoriev I.V."/>
            <person name="Debuchy R."/>
            <person name="Gladieux P."/>
            <person name="Thoren M.H."/>
            <person name="Johannesson H."/>
        </authorList>
    </citation>
    <scope>NUCLEOTIDE SEQUENCE</scope>
    <source>
        <strain evidence="3">CBS 168.71</strain>
    </source>
</reference>
<proteinExistence type="predicted"/>
<evidence type="ECO:0000256" key="1">
    <source>
        <dbReference type="SAM" id="SignalP"/>
    </source>
</evidence>
<protein>
    <recommendedName>
        <fullName evidence="2">DOMON domain-containing protein</fullName>
    </recommendedName>
</protein>
<evidence type="ECO:0000313" key="3">
    <source>
        <dbReference type="EMBL" id="KAK3299756.1"/>
    </source>
</evidence>
<dbReference type="PANTHER" id="PTHR47797">
    <property type="entry name" value="DEHYDROGENASE, PUTATIVE (AFU_ORTHOLOGUE AFUA_8G05805)-RELATED"/>
    <property type="match status" value="1"/>
</dbReference>
<feature type="signal peptide" evidence="1">
    <location>
        <begin position="1"/>
        <end position="25"/>
    </location>
</feature>
<keyword evidence="4" id="KW-1185">Reference proteome</keyword>
<feature type="domain" description="DOMON" evidence="2">
    <location>
        <begin position="87"/>
        <end position="174"/>
    </location>
</feature>
<feature type="chain" id="PRO_5042019761" description="DOMON domain-containing protein" evidence="1">
    <location>
        <begin position="26"/>
        <end position="219"/>
    </location>
</feature>
<comment type="caution">
    <text evidence="3">The sequence shown here is derived from an EMBL/GenBank/DDBJ whole genome shotgun (WGS) entry which is preliminary data.</text>
</comment>
<dbReference type="Gene3D" id="2.60.40.1210">
    <property type="entry name" value="Cellobiose dehydrogenase, cytochrome domain"/>
    <property type="match status" value="1"/>
</dbReference>
<sequence>MRVFSNTSSLLSLLLLLGGSQEGEASPALEKRQTTGQYCDTASGMCYLEYSWGPTAPVFRVAVPDTAATDTDFDTLLQIVSPASFGWVGFGWGGRMTLNPLTVVWPNGQSATVSSRWSSGRTLPQLYPEATYRTVGASRNSTHWTVETVCSGCSKWSGGRLSTTGVNSFAWAVSETTVAQPANTASSFQVHDNIGMFSESLEPGTVPAAQFEEHVGGAN</sequence>
<dbReference type="Pfam" id="PF16010">
    <property type="entry name" value="CDH-cyt"/>
    <property type="match status" value="1"/>
</dbReference>
<dbReference type="SUPFAM" id="SSF49344">
    <property type="entry name" value="CBD9-like"/>
    <property type="match status" value="1"/>
</dbReference>
<keyword evidence="1" id="KW-0732">Signal</keyword>
<accession>A0AAE0HNJ8</accession>
<dbReference type="PANTHER" id="PTHR47797:SF5">
    <property type="entry name" value="CELLOBIOSE DEHYDROGENASE CYTOCHROME DOMAIN-CONTAINING PROTEIN"/>
    <property type="match status" value="1"/>
</dbReference>
<evidence type="ECO:0000313" key="4">
    <source>
        <dbReference type="Proteomes" id="UP001278766"/>
    </source>
</evidence>
<dbReference type="RefSeq" id="XP_062663270.1">
    <property type="nucleotide sequence ID" value="XM_062801451.1"/>
</dbReference>
<dbReference type="EMBL" id="JAUEPN010000001">
    <property type="protein sequence ID" value="KAK3299756.1"/>
    <property type="molecule type" value="Genomic_DNA"/>
</dbReference>
<reference evidence="3" key="1">
    <citation type="journal article" date="2023" name="Mol. Phylogenet. Evol.">
        <title>Genome-scale phylogeny and comparative genomics of the fungal order Sordariales.</title>
        <authorList>
            <person name="Hensen N."/>
            <person name="Bonometti L."/>
            <person name="Westerberg I."/>
            <person name="Brannstrom I.O."/>
            <person name="Guillou S."/>
            <person name="Cros-Aarteil S."/>
            <person name="Calhoun S."/>
            <person name="Haridas S."/>
            <person name="Kuo A."/>
            <person name="Mondo S."/>
            <person name="Pangilinan J."/>
            <person name="Riley R."/>
            <person name="LaButti K."/>
            <person name="Andreopoulos B."/>
            <person name="Lipzen A."/>
            <person name="Chen C."/>
            <person name="Yan M."/>
            <person name="Daum C."/>
            <person name="Ng V."/>
            <person name="Clum A."/>
            <person name="Steindorff A."/>
            <person name="Ohm R.A."/>
            <person name="Martin F."/>
            <person name="Silar P."/>
            <person name="Natvig D.O."/>
            <person name="Lalanne C."/>
            <person name="Gautier V."/>
            <person name="Ament-Velasquez S.L."/>
            <person name="Kruys A."/>
            <person name="Hutchinson M.I."/>
            <person name="Powell A.J."/>
            <person name="Barry K."/>
            <person name="Miller A.N."/>
            <person name="Grigoriev I.V."/>
            <person name="Debuchy R."/>
            <person name="Gladieux P."/>
            <person name="Hiltunen Thoren M."/>
            <person name="Johannesson H."/>
        </authorList>
    </citation>
    <scope>NUCLEOTIDE SEQUENCE</scope>
    <source>
        <strain evidence="3">CBS 168.71</strain>
    </source>
</reference>
<evidence type="ECO:0000259" key="2">
    <source>
        <dbReference type="SMART" id="SM00664"/>
    </source>
</evidence>